<sequence>MHEMSLIDSILNILADERSKQNLGKITKVTLQNGKLAGVVTEALLFAWEALTPGTQFEGCEIEVRETPLILRCFSCKKEFEAESAMLAECPECGQEIGHEVVSGREFLIENVEVEDSEGEAGGDTAPTS</sequence>
<dbReference type="PANTHER" id="PTHR34535">
    <property type="entry name" value="HYDROGENASE MATURATION FACTOR HYPA"/>
    <property type="match status" value="1"/>
</dbReference>
<dbReference type="Pfam" id="PF01155">
    <property type="entry name" value="HypA"/>
    <property type="match status" value="1"/>
</dbReference>
<feature type="binding site" evidence="4">
    <location>
        <position position="90"/>
    </location>
    <ligand>
        <name>Zn(2+)</name>
        <dbReference type="ChEBI" id="CHEBI:29105"/>
    </ligand>
</feature>
<feature type="binding site" evidence="4">
    <location>
        <position position="76"/>
    </location>
    <ligand>
        <name>Zn(2+)</name>
        <dbReference type="ChEBI" id="CHEBI:29105"/>
    </ligand>
</feature>
<evidence type="ECO:0000256" key="4">
    <source>
        <dbReference type="HAMAP-Rule" id="MF_00213"/>
    </source>
</evidence>
<keyword evidence="2 4" id="KW-0479">Metal-binding</keyword>
<dbReference type="PIRSF" id="PIRSF004761">
    <property type="entry name" value="Hydrgn_mat_HypA"/>
    <property type="match status" value="1"/>
</dbReference>
<gene>
    <name evidence="4" type="primary">hypA</name>
    <name evidence="5" type="ORF">SAMN02745704_01646</name>
</gene>
<evidence type="ECO:0000256" key="2">
    <source>
        <dbReference type="ARBA" id="ARBA00022723"/>
    </source>
</evidence>
<dbReference type="HAMAP" id="MF_00213">
    <property type="entry name" value="HypA_HybF"/>
    <property type="match status" value="1"/>
</dbReference>
<dbReference type="Gene3D" id="3.30.2320.80">
    <property type="match status" value="1"/>
</dbReference>
<feature type="binding site" evidence="4">
    <location>
        <position position="93"/>
    </location>
    <ligand>
        <name>Zn(2+)</name>
        <dbReference type="ChEBI" id="CHEBI:29105"/>
    </ligand>
</feature>
<dbReference type="InterPro" id="IPR000688">
    <property type="entry name" value="HypA/HybF"/>
</dbReference>
<dbReference type="GO" id="GO:0051604">
    <property type="term" value="P:protein maturation"/>
    <property type="evidence" value="ECO:0007669"/>
    <property type="project" value="InterPro"/>
</dbReference>
<dbReference type="OrthoDB" id="9800361at2"/>
<organism evidence="5 6">
    <name type="scientific">Paucidesulfovibrio gracilis DSM 16080</name>
    <dbReference type="NCBI Taxonomy" id="1121449"/>
    <lineage>
        <taxon>Bacteria</taxon>
        <taxon>Pseudomonadati</taxon>
        <taxon>Thermodesulfobacteriota</taxon>
        <taxon>Desulfovibrionia</taxon>
        <taxon>Desulfovibrionales</taxon>
        <taxon>Desulfovibrionaceae</taxon>
        <taxon>Paucidesulfovibrio</taxon>
    </lineage>
</organism>
<accession>A0A1T4X1T0</accession>
<feature type="binding site" evidence="4">
    <location>
        <position position="73"/>
    </location>
    <ligand>
        <name>Zn(2+)</name>
        <dbReference type="ChEBI" id="CHEBI:29105"/>
    </ligand>
</feature>
<dbReference type="EMBL" id="FUYC01000006">
    <property type="protein sequence ID" value="SKA83449.1"/>
    <property type="molecule type" value="Genomic_DNA"/>
</dbReference>
<protein>
    <recommendedName>
        <fullName evidence="4">Hydrogenase maturation factor HypA</fullName>
    </recommendedName>
</protein>
<comment type="similarity">
    <text evidence="4">Belongs to the HypA/HybF family.</text>
</comment>
<evidence type="ECO:0000313" key="5">
    <source>
        <dbReference type="EMBL" id="SKA83449.1"/>
    </source>
</evidence>
<evidence type="ECO:0000256" key="3">
    <source>
        <dbReference type="ARBA" id="ARBA00022833"/>
    </source>
</evidence>
<dbReference type="NCBIfam" id="TIGR00100">
    <property type="entry name" value="hypA"/>
    <property type="match status" value="1"/>
</dbReference>
<dbReference type="AlphaFoldDB" id="A0A1T4X1T0"/>
<dbReference type="STRING" id="1121449.SAMN02745704_01646"/>
<comment type="function">
    <text evidence="4">Involved in the maturation of [NiFe] hydrogenases. Required for nickel insertion into the metal center of the hydrogenase.</text>
</comment>
<evidence type="ECO:0000256" key="1">
    <source>
        <dbReference type="ARBA" id="ARBA00022596"/>
    </source>
</evidence>
<keyword evidence="6" id="KW-1185">Reference proteome</keyword>
<reference evidence="5 6" key="1">
    <citation type="submission" date="2017-02" db="EMBL/GenBank/DDBJ databases">
        <authorList>
            <person name="Peterson S.W."/>
        </authorList>
    </citation>
    <scope>NUCLEOTIDE SEQUENCE [LARGE SCALE GENOMIC DNA]</scope>
    <source>
        <strain evidence="5 6">DSM 16080</strain>
    </source>
</reference>
<keyword evidence="3 4" id="KW-0862">Zinc</keyword>
<proteinExistence type="inferred from homology"/>
<dbReference type="GO" id="GO:0008270">
    <property type="term" value="F:zinc ion binding"/>
    <property type="evidence" value="ECO:0007669"/>
    <property type="project" value="UniProtKB-UniRule"/>
</dbReference>
<dbReference type="GO" id="GO:0016151">
    <property type="term" value="F:nickel cation binding"/>
    <property type="evidence" value="ECO:0007669"/>
    <property type="project" value="UniProtKB-UniRule"/>
</dbReference>
<feature type="binding site" evidence="4">
    <location>
        <position position="2"/>
    </location>
    <ligand>
        <name>Ni(2+)</name>
        <dbReference type="ChEBI" id="CHEBI:49786"/>
    </ligand>
</feature>
<keyword evidence="1 4" id="KW-0533">Nickel</keyword>
<dbReference type="PANTHER" id="PTHR34535:SF3">
    <property type="entry name" value="HYDROGENASE MATURATION FACTOR HYPA"/>
    <property type="match status" value="1"/>
</dbReference>
<evidence type="ECO:0000313" key="6">
    <source>
        <dbReference type="Proteomes" id="UP000190027"/>
    </source>
</evidence>
<name>A0A1T4X1T0_9BACT</name>
<dbReference type="Proteomes" id="UP000190027">
    <property type="component" value="Unassembled WGS sequence"/>
</dbReference>